<dbReference type="Pfam" id="PF00651">
    <property type="entry name" value="BTB"/>
    <property type="match status" value="2"/>
</dbReference>
<evidence type="ECO:0000313" key="3">
    <source>
        <dbReference type="Proteomes" id="UP001168821"/>
    </source>
</evidence>
<dbReference type="GO" id="GO:0008344">
    <property type="term" value="P:adult locomotory behavior"/>
    <property type="evidence" value="ECO:0007669"/>
    <property type="project" value="TreeGrafter"/>
</dbReference>
<dbReference type="EMBL" id="JALNTZ010000002">
    <property type="protein sequence ID" value="KAJ3663207.1"/>
    <property type="molecule type" value="Genomic_DNA"/>
</dbReference>
<gene>
    <name evidence="2" type="ORF">Zmor_007511</name>
</gene>
<dbReference type="GO" id="GO:0048512">
    <property type="term" value="P:circadian behavior"/>
    <property type="evidence" value="ECO:0007669"/>
    <property type="project" value="TreeGrafter"/>
</dbReference>
<name>A0AA38IZT3_9CUCU</name>
<keyword evidence="3" id="KW-1185">Reference proteome</keyword>
<dbReference type="Gene3D" id="2.60.120.260">
    <property type="entry name" value="Galactose-binding domain-like"/>
    <property type="match status" value="1"/>
</dbReference>
<reference evidence="2" key="1">
    <citation type="journal article" date="2023" name="G3 (Bethesda)">
        <title>Whole genome assemblies of Zophobas morio and Tenebrio molitor.</title>
        <authorList>
            <person name="Kaur S."/>
            <person name="Stinson S.A."/>
            <person name="diCenzo G.C."/>
        </authorList>
    </citation>
    <scope>NUCLEOTIDE SEQUENCE</scope>
    <source>
        <strain evidence="2">QUZm001</strain>
    </source>
</reference>
<dbReference type="Proteomes" id="UP001168821">
    <property type="component" value="Unassembled WGS sequence"/>
</dbReference>
<accession>A0AA38IZT3</accession>
<dbReference type="AlphaFoldDB" id="A0AA38IZT3"/>
<dbReference type="InterPro" id="IPR008979">
    <property type="entry name" value="Galactose-bd-like_sf"/>
</dbReference>
<dbReference type="InterPro" id="IPR000210">
    <property type="entry name" value="BTB/POZ_dom"/>
</dbReference>
<evidence type="ECO:0000313" key="2">
    <source>
        <dbReference type="EMBL" id="KAJ3663207.1"/>
    </source>
</evidence>
<dbReference type="Pfam" id="PF00754">
    <property type="entry name" value="F5_F8_type_C"/>
    <property type="match status" value="1"/>
</dbReference>
<feature type="domain" description="BTB" evidence="1">
    <location>
        <begin position="365"/>
        <end position="429"/>
    </location>
</feature>
<dbReference type="InterPro" id="IPR000421">
    <property type="entry name" value="FA58C"/>
</dbReference>
<dbReference type="SMART" id="SM00225">
    <property type="entry name" value="BTB"/>
    <property type="match status" value="2"/>
</dbReference>
<dbReference type="PANTHER" id="PTHR46306">
    <property type="entry name" value="BTB/POZ DOMAIN-CONTAINING PROTEIN 9"/>
    <property type="match status" value="1"/>
</dbReference>
<dbReference type="PANTHER" id="PTHR46306:SF1">
    <property type="entry name" value="BTB_POZ DOMAIN-CONTAINING PROTEIN 9"/>
    <property type="match status" value="1"/>
</dbReference>
<feature type="domain" description="BTB" evidence="1">
    <location>
        <begin position="33"/>
        <end position="97"/>
    </location>
</feature>
<dbReference type="InterPro" id="IPR052407">
    <property type="entry name" value="BTB_POZ_domain_cont_9"/>
</dbReference>
<dbReference type="InterPro" id="IPR011705">
    <property type="entry name" value="BACK"/>
</dbReference>
<comment type="caution">
    <text evidence="2">The sequence shown here is derived from an EMBL/GenBank/DDBJ whole genome shotgun (WGS) entry which is preliminary data.</text>
</comment>
<dbReference type="GO" id="GO:0050804">
    <property type="term" value="P:modulation of chemical synaptic transmission"/>
    <property type="evidence" value="ECO:0007669"/>
    <property type="project" value="TreeGrafter"/>
</dbReference>
<sequence>MANEEEPQQKLIITDTSKIYEDMAPYYLKETFSDIQIILSDKNIHAHKIVLAARCKYFESLLMQDPKQAQIELMNAPSKAFETILYYIYTGTVVIASLDEKYVSDILKLAHEYSLKTLVQIINEKMASIVDLTNVCFFLNIANAHDMDELRETCHALIDEHVSQTLEYGFFNVLTQKSMVNLLKRDAFLEQEIDVFNIAANWCKNNKDVDNLVIGCVRFPCLTRNEILNVVRPSKIVDDAKLLNVLTTIENNGTQKTLRFGGQLKDKNLATAEYNVKVVSGLNTTMLFEESKDGNDGAYHNKNDQNGITVDIGQVKCFNYITMCIVKFPPTKMANEEEPQQKLIITNSSKIYEDMAPYYLKETFSDIQIILSDKTIHAHKIVLAARCKYFESLLMQDPKQAQIEVINAPSNAFETILYYIYTGTVVIASLDEKYVSDILKLAHEYSLKTLVQIINEKMVSIVDLTNVCFLLNIANTHDMDELRETCHTLVDEHVSQTFEYGFLNVLTQKSMVNLLKRDAFLFDEIEVFNIAANWCKINKDVDNLVIGCVRFPCLTRNEILNVVRPSKIVDDAKLLNVLTTIENNGTQKTLRFGGQCKYEDCLTAKAEYNVKVVSGLNTTMLFEESRNSNDGAYHNRNDKNGITVDLGQVKCFNYITMCIVNYRTGYYIEVSTDLQKWKKVIDYTTYSCYSRQNLYFEQQKTRYIRVVMDMGHSARICMFQVFMSSTVPKMRNQIVYPSSNIITSQTRIWIIYISVIETLEKNISKSEIVACAINENKLLTFNERTVSWIKITGQLSPNKAKDYRQFLEDIECS</sequence>
<dbReference type="SUPFAM" id="SSF49785">
    <property type="entry name" value="Galactose-binding domain-like"/>
    <property type="match status" value="1"/>
</dbReference>
<dbReference type="SUPFAM" id="SSF54695">
    <property type="entry name" value="POZ domain"/>
    <property type="match status" value="2"/>
</dbReference>
<dbReference type="PROSITE" id="PS50097">
    <property type="entry name" value="BTB"/>
    <property type="match status" value="2"/>
</dbReference>
<dbReference type="InterPro" id="IPR011333">
    <property type="entry name" value="SKP1/BTB/POZ_sf"/>
</dbReference>
<dbReference type="GO" id="GO:0005737">
    <property type="term" value="C:cytoplasm"/>
    <property type="evidence" value="ECO:0007669"/>
    <property type="project" value="TreeGrafter"/>
</dbReference>
<organism evidence="2 3">
    <name type="scientific">Zophobas morio</name>
    <dbReference type="NCBI Taxonomy" id="2755281"/>
    <lineage>
        <taxon>Eukaryota</taxon>
        <taxon>Metazoa</taxon>
        <taxon>Ecdysozoa</taxon>
        <taxon>Arthropoda</taxon>
        <taxon>Hexapoda</taxon>
        <taxon>Insecta</taxon>
        <taxon>Pterygota</taxon>
        <taxon>Neoptera</taxon>
        <taxon>Endopterygota</taxon>
        <taxon>Coleoptera</taxon>
        <taxon>Polyphaga</taxon>
        <taxon>Cucujiformia</taxon>
        <taxon>Tenebrionidae</taxon>
        <taxon>Zophobas</taxon>
    </lineage>
</organism>
<dbReference type="Pfam" id="PF07707">
    <property type="entry name" value="BACK"/>
    <property type="match status" value="2"/>
</dbReference>
<dbReference type="Gene3D" id="1.25.40.420">
    <property type="match status" value="2"/>
</dbReference>
<dbReference type="Gene3D" id="3.30.710.10">
    <property type="entry name" value="Potassium Channel Kv1.1, Chain A"/>
    <property type="match status" value="2"/>
</dbReference>
<protein>
    <recommendedName>
        <fullName evidence="1">BTB domain-containing protein</fullName>
    </recommendedName>
</protein>
<proteinExistence type="predicted"/>
<dbReference type="SMART" id="SM00875">
    <property type="entry name" value="BACK"/>
    <property type="match status" value="2"/>
</dbReference>
<evidence type="ECO:0000259" key="1">
    <source>
        <dbReference type="PROSITE" id="PS50097"/>
    </source>
</evidence>